<reference evidence="2 3" key="1">
    <citation type="submission" date="2020-07" db="EMBL/GenBank/DDBJ databases">
        <title>Sequencing the genomes of 1000 actinobacteria strains.</title>
        <authorList>
            <person name="Klenk H.-P."/>
        </authorList>
    </citation>
    <scope>NUCLEOTIDE SEQUENCE [LARGE SCALE GENOMIC DNA]</scope>
    <source>
        <strain evidence="2 3">CXB654</strain>
    </source>
</reference>
<sequence length="63" mass="6584">MAEPAFLDPFEPVAPDAFPAGPPRASEVRLDAGARPEAPEAEDPAPFERRGPFGCSGTFGTGR</sequence>
<accession>A0A852TPM9</accession>
<dbReference type="AlphaFoldDB" id="A0A852TPM9"/>
<proteinExistence type="predicted"/>
<evidence type="ECO:0000256" key="1">
    <source>
        <dbReference type="SAM" id="MobiDB-lite"/>
    </source>
</evidence>
<keyword evidence="3" id="KW-1185">Reference proteome</keyword>
<comment type="caution">
    <text evidence="2">The sequence shown here is derived from an EMBL/GenBank/DDBJ whole genome shotgun (WGS) entry which is preliminary data.</text>
</comment>
<feature type="region of interest" description="Disordered" evidence="1">
    <location>
        <begin position="1"/>
        <end position="63"/>
    </location>
</feature>
<feature type="compositionally biased region" description="Basic and acidic residues" evidence="1">
    <location>
        <begin position="26"/>
        <end position="38"/>
    </location>
</feature>
<organism evidence="2 3">
    <name type="scientific">Spinactinospora alkalitolerans</name>
    <dbReference type="NCBI Taxonomy" id="687207"/>
    <lineage>
        <taxon>Bacteria</taxon>
        <taxon>Bacillati</taxon>
        <taxon>Actinomycetota</taxon>
        <taxon>Actinomycetes</taxon>
        <taxon>Streptosporangiales</taxon>
        <taxon>Nocardiopsidaceae</taxon>
        <taxon>Spinactinospora</taxon>
    </lineage>
</organism>
<dbReference type="EMBL" id="JACCCC010000001">
    <property type="protein sequence ID" value="NYE45565.1"/>
    <property type="molecule type" value="Genomic_DNA"/>
</dbReference>
<dbReference type="RefSeq" id="WP_179641757.1">
    <property type="nucleotide sequence ID" value="NZ_BAAAYY010000002.1"/>
</dbReference>
<evidence type="ECO:0000313" key="3">
    <source>
        <dbReference type="Proteomes" id="UP000589036"/>
    </source>
</evidence>
<dbReference type="Proteomes" id="UP000589036">
    <property type="component" value="Unassembled WGS sequence"/>
</dbReference>
<gene>
    <name evidence="2" type="ORF">HDA32_000685</name>
</gene>
<evidence type="ECO:0000313" key="2">
    <source>
        <dbReference type="EMBL" id="NYE45565.1"/>
    </source>
</evidence>
<name>A0A852TPM9_9ACTN</name>
<protein>
    <submittedName>
        <fullName evidence="2">Uncharacterized protein</fullName>
    </submittedName>
</protein>